<evidence type="ECO:0000313" key="2">
    <source>
        <dbReference type="Proteomes" id="UP000559598"/>
    </source>
</evidence>
<protein>
    <submittedName>
        <fullName evidence="1">Uncharacterized protein</fullName>
    </submittedName>
</protein>
<organism evidence="1 2">
    <name type="scientific">Anoxybacteroides voinovskiense</name>
    <dbReference type="NCBI Taxonomy" id="230470"/>
    <lineage>
        <taxon>Bacteria</taxon>
        <taxon>Bacillati</taxon>
        <taxon>Bacillota</taxon>
        <taxon>Bacilli</taxon>
        <taxon>Bacillales</taxon>
        <taxon>Anoxybacillaceae</taxon>
        <taxon>Anoxybacteroides</taxon>
    </lineage>
</organism>
<keyword evidence="2" id="KW-1185">Reference proteome</keyword>
<evidence type="ECO:0000313" key="1">
    <source>
        <dbReference type="EMBL" id="MBB4072621.1"/>
    </source>
</evidence>
<gene>
    <name evidence="1" type="ORF">GGR02_000367</name>
</gene>
<reference evidence="1 2" key="1">
    <citation type="submission" date="2020-08" db="EMBL/GenBank/DDBJ databases">
        <title>Genomic Encyclopedia of Type Strains, Phase IV (KMG-IV): sequencing the most valuable type-strain genomes for metagenomic binning, comparative biology and taxonomic classification.</title>
        <authorList>
            <person name="Goeker M."/>
        </authorList>
    </citation>
    <scope>NUCLEOTIDE SEQUENCE [LARGE SCALE GENOMIC DNA]</scope>
    <source>
        <strain evidence="1 2">DSM 17075</strain>
    </source>
</reference>
<proteinExistence type="predicted"/>
<dbReference type="EMBL" id="JACIDE010000002">
    <property type="protein sequence ID" value="MBB4072621.1"/>
    <property type="molecule type" value="Genomic_DNA"/>
</dbReference>
<comment type="caution">
    <text evidence="1">The sequence shown here is derived from an EMBL/GenBank/DDBJ whole genome shotgun (WGS) entry which is preliminary data.</text>
</comment>
<name>A0A840DGW2_9BACL</name>
<accession>A0A840DGW2</accession>
<sequence>MRKVAKIVLSKSPFSKTEPQTLIEKYGKYIKFDPDINQIRMYTDIPEYHEFLLEVRANLLRISQGFELEYSKEDYDRASYFILGSLRLVDSVYEDEPEALYVRRCTRCNVYIDQKQDLIIKKKTFRPKMVAMTWEEELIVSPDVKSLIEENGWEHVEFRPVFNKVKKTSPIAYQLIVTHILPPIHAKTELNRVAPCPSCHFKSFRLTPEHAMYYAQEEIDQFADFNRTFEYFGSGFFPRPYVIVSKKVRDCFLKHQIRDATFEPIFFC</sequence>
<dbReference type="Proteomes" id="UP000559598">
    <property type="component" value="Unassembled WGS sequence"/>
</dbReference>
<dbReference type="RefSeq" id="WP_183183045.1">
    <property type="nucleotide sequence ID" value="NZ_BMNP01000001.1"/>
</dbReference>
<dbReference type="AlphaFoldDB" id="A0A840DGW2"/>